<dbReference type="SUPFAM" id="SSF54001">
    <property type="entry name" value="Cysteine proteinases"/>
    <property type="match status" value="1"/>
</dbReference>
<gene>
    <name evidence="1" type="ORF">NO357_04050</name>
</gene>
<evidence type="ECO:0000313" key="2">
    <source>
        <dbReference type="Proteomes" id="UP001226762"/>
    </source>
</evidence>
<reference evidence="1" key="1">
    <citation type="submission" date="2022-07" db="EMBL/GenBank/DDBJ databases">
        <authorList>
            <person name="Otstavnykh N."/>
            <person name="Isaeva M."/>
            <person name="Bystritskaya E."/>
        </authorList>
    </citation>
    <scope>NUCLEOTIDE SEQUENCE</scope>
    <source>
        <strain evidence="1">KCTC 52189</strain>
    </source>
</reference>
<dbReference type="RefSeq" id="WP_306734322.1">
    <property type="nucleotide sequence ID" value="NZ_JANHAX010000001.1"/>
</dbReference>
<organism evidence="1 2">
    <name type="scientific">Marimonas arenosa</name>
    <dbReference type="NCBI Taxonomy" id="1795305"/>
    <lineage>
        <taxon>Bacteria</taxon>
        <taxon>Pseudomonadati</taxon>
        <taxon>Pseudomonadota</taxon>
        <taxon>Alphaproteobacteria</taxon>
        <taxon>Rhodobacterales</taxon>
        <taxon>Paracoccaceae</taxon>
        <taxon>Marimonas</taxon>
    </lineage>
</organism>
<protein>
    <submittedName>
        <fullName evidence="1">Uncharacterized protein</fullName>
    </submittedName>
</protein>
<evidence type="ECO:0000313" key="1">
    <source>
        <dbReference type="EMBL" id="MDQ2089071.1"/>
    </source>
</evidence>
<reference evidence="1" key="2">
    <citation type="submission" date="2023-02" db="EMBL/GenBank/DDBJ databases">
        <title>'Rhodoalgimonas zhirmunskyi' gen. nov., isolated from a red alga.</title>
        <authorList>
            <person name="Nedashkovskaya O.I."/>
            <person name="Otstavnykh N.Y."/>
            <person name="Bystritskaya E.P."/>
            <person name="Balabanova L.A."/>
            <person name="Isaeva M.P."/>
        </authorList>
    </citation>
    <scope>NUCLEOTIDE SEQUENCE</scope>
    <source>
        <strain evidence="1">KCTC 52189</strain>
    </source>
</reference>
<dbReference type="InterPro" id="IPR038765">
    <property type="entry name" value="Papain-like_cys_pep_sf"/>
</dbReference>
<name>A0AAE3W9H1_9RHOB</name>
<dbReference type="InterPro" id="IPR024453">
    <property type="entry name" value="Peptidase_C92"/>
</dbReference>
<dbReference type="AlphaFoldDB" id="A0AAE3W9H1"/>
<proteinExistence type="predicted"/>
<dbReference type="Pfam" id="PF05708">
    <property type="entry name" value="Peptidase_C92"/>
    <property type="match status" value="1"/>
</dbReference>
<comment type="caution">
    <text evidence="1">The sequence shown here is derived from an EMBL/GenBank/DDBJ whole genome shotgun (WGS) entry which is preliminary data.</text>
</comment>
<dbReference type="Gene3D" id="3.90.1720.10">
    <property type="entry name" value="endopeptidase domain like (from Nostoc punctiforme)"/>
    <property type="match status" value="1"/>
</dbReference>
<dbReference type="Proteomes" id="UP001226762">
    <property type="component" value="Unassembled WGS sequence"/>
</dbReference>
<accession>A0AAE3W9H1</accession>
<dbReference type="EMBL" id="JANHAX010000001">
    <property type="protein sequence ID" value="MDQ2089071.1"/>
    <property type="molecule type" value="Genomic_DNA"/>
</dbReference>
<keyword evidence="2" id="KW-1185">Reference proteome</keyword>
<sequence length="237" mass="26075">MAEGCARSVVTSIRGIKMRPGYLVDKTEAQDRVLAGARPLDLMAFSFKGQAAGQLGMGYFNHVSVFVGDETALRAAGVWNDPAVRPWQDTLRSGPMVIEAMRENVELAGREAIFNADSVAVLRPQTLSRGRRQAALRDLFAMIGTPFDFHFDARTPDAVFCTEVPARVMPELRLPLRELYGRPSYLPDETVARALQGKLPLRLVDFVLGGRNGWQGAGPQELAARILSYWPEDGGDE</sequence>